<organism evidence="1 2">
    <name type="scientific">Thalassospira xiamenensis</name>
    <dbReference type="NCBI Taxonomy" id="220697"/>
    <lineage>
        <taxon>Bacteria</taxon>
        <taxon>Pseudomonadati</taxon>
        <taxon>Pseudomonadota</taxon>
        <taxon>Alphaproteobacteria</taxon>
        <taxon>Rhodospirillales</taxon>
        <taxon>Thalassospiraceae</taxon>
        <taxon>Thalassospira</taxon>
    </lineage>
</organism>
<reference evidence="1 2" key="1">
    <citation type="submission" date="2015-12" db="EMBL/GenBank/DDBJ databases">
        <title>Genome sequence of Thalassospira xiamenensis MCCC 1A03005.</title>
        <authorList>
            <person name="Lu L."/>
            <person name="Lai Q."/>
            <person name="Shao Z."/>
            <person name="Qian P."/>
        </authorList>
    </citation>
    <scope>NUCLEOTIDE SEQUENCE [LARGE SCALE GENOMIC DNA]</scope>
    <source>
        <strain evidence="1 2">MCCC 1A03005</strain>
    </source>
</reference>
<name>A0ABR5Y5E8_9PROT</name>
<comment type="caution">
    <text evidence="1">The sequence shown here is derived from an EMBL/GenBank/DDBJ whole genome shotgun (WGS) entry which is preliminary data.</text>
</comment>
<sequence length="248" mass="27609">MTDRYLQISSEIVKARPVEHGTLVDTTCLLATGEIVQVLVSGGLNDVVVSDCGLAMTEIENLGAVEKFPSRRFKGYASKFGVNVSQKGELYLKTSAAEISAAVVLVANAVQEAVNTETFRMKPQHHRDLKIAVADFVREKDLLKFERDRTISGKHTAHKFEHVFESRNNRLIILDTVVPDLTSISSRVVAHIDVRENSEIKAESLLVYDETDSWRTDRLGLLELAGTIVPFDRLDEAMAVRFGLETTH</sequence>
<evidence type="ECO:0000313" key="2">
    <source>
        <dbReference type="Proteomes" id="UP000076167"/>
    </source>
</evidence>
<accession>A0ABR5Y5E8</accession>
<dbReference type="RefSeq" id="WP_063094233.1">
    <property type="nucleotide sequence ID" value="NZ_JAINWB010000007.1"/>
</dbReference>
<evidence type="ECO:0000313" key="1">
    <source>
        <dbReference type="EMBL" id="KZD06380.1"/>
    </source>
</evidence>
<dbReference type="EMBL" id="LPXL01000005">
    <property type="protein sequence ID" value="KZD06380.1"/>
    <property type="molecule type" value="Genomic_DNA"/>
</dbReference>
<proteinExistence type="predicted"/>
<dbReference type="Proteomes" id="UP000076167">
    <property type="component" value="Unassembled WGS sequence"/>
</dbReference>
<protein>
    <recommendedName>
        <fullName evidence="3">DUF1828 domain-containing protein</fullName>
    </recommendedName>
</protein>
<gene>
    <name evidence="1" type="ORF">AUP40_10610</name>
</gene>
<evidence type="ECO:0008006" key="3">
    <source>
        <dbReference type="Google" id="ProtNLM"/>
    </source>
</evidence>
<keyword evidence="2" id="KW-1185">Reference proteome</keyword>